<dbReference type="EMBL" id="SSTG01000084">
    <property type="protein sequence ID" value="THG48720.1"/>
    <property type="molecule type" value="Genomic_DNA"/>
</dbReference>
<reference evidence="1" key="1">
    <citation type="submission" date="2019-04" db="EMBL/GenBank/DDBJ databases">
        <title>Microbes associate with the intestines of laboratory mice.</title>
        <authorList>
            <person name="Navarre W."/>
            <person name="Wong E."/>
            <person name="Huang K.C."/>
            <person name="Tropini C."/>
            <person name="Ng K."/>
            <person name="Yu B."/>
        </authorList>
    </citation>
    <scope>NUCLEOTIDE SEQUENCE</scope>
    <source>
        <strain evidence="1">NM86_A22</strain>
    </source>
</reference>
<evidence type="ECO:0000313" key="2">
    <source>
        <dbReference type="Proteomes" id="UP000305401"/>
    </source>
</evidence>
<name>A0AC61S4N7_9BACT</name>
<dbReference type="Proteomes" id="UP000305401">
    <property type="component" value="Unassembled WGS sequence"/>
</dbReference>
<proteinExistence type="predicted"/>
<evidence type="ECO:0000313" key="1">
    <source>
        <dbReference type="EMBL" id="THG48720.1"/>
    </source>
</evidence>
<sequence>MKLKQLVKRFTPLRLFMLLSLLATCTKALYAQEAAYRYEIGAGLGMSGYLGEANTSSLFKHPGFAGTATFRYLINTRWALRGSIGMASLSGNSADMKNVYPDGKTYTFKSTLYDFNARAEFNFFNYGIGETYRKLRRWTPYLALGVGFSAASCDGSTAVAATIPMCVGVRYKASKRVNLGIEFAMNKVFGDKVDGKQLTDLYGIKSSFIKNTDWYSTLMFTIGYEFGERCKNCYYVD</sequence>
<comment type="caution">
    <text evidence="1">The sequence shown here is derived from an EMBL/GenBank/DDBJ whole genome shotgun (WGS) entry which is preliminary data.</text>
</comment>
<protein>
    <submittedName>
        <fullName evidence="1">Uncharacterized protein</fullName>
    </submittedName>
</protein>
<gene>
    <name evidence="1" type="ORF">E5990_07240</name>
</gene>
<accession>A0AC61S4N7</accession>
<organism evidence="1 2">
    <name type="scientific">Muribaculum caecicola</name>
    <dbReference type="NCBI Taxonomy" id="3038144"/>
    <lineage>
        <taxon>Bacteria</taxon>
        <taxon>Pseudomonadati</taxon>
        <taxon>Bacteroidota</taxon>
        <taxon>Bacteroidia</taxon>
        <taxon>Bacteroidales</taxon>
        <taxon>Muribaculaceae</taxon>
        <taxon>Muribaculum</taxon>
    </lineage>
</organism>
<keyword evidence="2" id="KW-1185">Reference proteome</keyword>